<feature type="transmembrane region" description="Helical" evidence="6">
    <location>
        <begin position="151"/>
        <end position="182"/>
    </location>
</feature>
<feature type="transmembrane region" description="Helical" evidence="6">
    <location>
        <begin position="202"/>
        <end position="227"/>
    </location>
</feature>
<comment type="subcellular location">
    <subcellularLocation>
        <location evidence="1">Membrane</location>
        <topology evidence="1">Multi-pass membrane protein</topology>
    </subcellularLocation>
</comment>
<proteinExistence type="inferred from homology"/>
<comment type="similarity">
    <text evidence="5">Belongs to the SAT4 family.</text>
</comment>
<dbReference type="PANTHER" id="PTHR33048:SF47">
    <property type="entry name" value="INTEGRAL MEMBRANE PROTEIN-RELATED"/>
    <property type="match status" value="1"/>
</dbReference>
<feature type="transmembrane region" description="Helical" evidence="6">
    <location>
        <begin position="40"/>
        <end position="61"/>
    </location>
</feature>
<gene>
    <name evidence="8" type="ORF">B0T25DRAFT_585273</name>
</gene>
<dbReference type="Proteomes" id="UP001275084">
    <property type="component" value="Unassembled WGS sequence"/>
</dbReference>
<evidence type="ECO:0000313" key="9">
    <source>
        <dbReference type="Proteomes" id="UP001275084"/>
    </source>
</evidence>
<reference evidence="8" key="1">
    <citation type="journal article" date="2023" name="Mol. Phylogenet. Evol.">
        <title>Genome-scale phylogeny and comparative genomics of the fungal order Sordariales.</title>
        <authorList>
            <person name="Hensen N."/>
            <person name="Bonometti L."/>
            <person name="Westerberg I."/>
            <person name="Brannstrom I.O."/>
            <person name="Guillou S."/>
            <person name="Cros-Aarteil S."/>
            <person name="Calhoun S."/>
            <person name="Haridas S."/>
            <person name="Kuo A."/>
            <person name="Mondo S."/>
            <person name="Pangilinan J."/>
            <person name="Riley R."/>
            <person name="LaButti K."/>
            <person name="Andreopoulos B."/>
            <person name="Lipzen A."/>
            <person name="Chen C."/>
            <person name="Yan M."/>
            <person name="Daum C."/>
            <person name="Ng V."/>
            <person name="Clum A."/>
            <person name="Steindorff A."/>
            <person name="Ohm R.A."/>
            <person name="Martin F."/>
            <person name="Silar P."/>
            <person name="Natvig D.O."/>
            <person name="Lalanne C."/>
            <person name="Gautier V."/>
            <person name="Ament-Velasquez S.L."/>
            <person name="Kruys A."/>
            <person name="Hutchinson M.I."/>
            <person name="Powell A.J."/>
            <person name="Barry K."/>
            <person name="Miller A.N."/>
            <person name="Grigoriev I.V."/>
            <person name="Debuchy R."/>
            <person name="Gladieux P."/>
            <person name="Hiltunen Thoren M."/>
            <person name="Johannesson H."/>
        </authorList>
    </citation>
    <scope>NUCLEOTIDE SEQUENCE</scope>
    <source>
        <strain evidence="8">CBS 955.72</strain>
    </source>
</reference>
<sequence length="399" mass="44348">MLVKRESPGAGTAPASLPPPPALNTGVYLSVPLFNKRADLLALTIPFIVFSWVCSVSRLYVRLFAFRAAGWDDLFIVLALVCTTMCSILLCIAPDFGFGTSVYALSLPEIEKLIKIMYIGNFPYPLSAALFKLALLFQYLRIFEPRSKQSLLCKCLAIVVFVWGLIFAAITWVPCVPLAAFWDFSITDARCWGFGSHDIDEFMRYFVGQAITTALLDFIIFVIPAHLYFKPATEKKTRVALLCLFGLGLCVNICSLWRMAYVIQLARAGTGSFDPTWYSPTAAGLANIEAHLAVACAGLPIFWPSLERAWNRVFVTYEVSVTTDYGQFPSKPKDVELQSISSDKNLTLDPAQMPEGWEPFVGDETTGLGESETVIESLANSKRSWRVKHLFQRQLTTAP</sequence>
<name>A0AAJ0MA30_9PEZI</name>
<evidence type="ECO:0000259" key="7">
    <source>
        <dbReference type="Pfam" id="PF20684"/>
    </source>
</evidence>
<evidence type="ECO:0000256" key="2">
    <source>
        <dbReference type="ARBA" id="ARBA00022692"/>
    </source>
</evidence>
<dbReference type="Pfam" id="PF20684">
    <property type="entry name" value="Fung_rhodopsin"/>
    <property type="match status" value="1"/>
</dbReference>
<evidence type="ECO:0000313" key="8">
    <source>
        <dbReference type="EMBL" id="KAK3344508.1"/>
    </source>
</evidence>
<keyword evidence="4 6" id="KW-0472">Membrane</keyword>
<feature type="domain" description="Rhodopsin" evidence="7">
    <location>
        <begin position="58"/>
        <end position="307"/>
    </location>
</feature>
<organism evidence="8 9">
    <name type="scientific">Lasiosphaeria hispida</name>
    <dbReference type="NCBI Taxonomy" id="260671"/>
    <lineage>
        <taxon>Eukaryota</taxon>
        <taxon>Fungi</taxon>
        <taxon>Dikarya</taxon>
        <taxon>Ascomycota</taxon>
        <taxon>Pezizomycotina</taxon>
        <taxon>Sordariomycetes</taxon>
        <taxon>Sordariomycetidae</taxon>
        <taxon>Sordariales</taxon>
        <taxon>Lasiosphaeriaceae</taxon>
        <taxon>Lasiosphaeria</taxon>
    </lineage>
</organism>
<keyword evidence="9" id="KW-1185">Reference proteome</keyword>
<keyword evidence="2 6" id="KW-0812">Transmembrane</keyword>
<evidence type="ECO:0000256" key="3">
    <source>
        <dbReference type="ARBA" id="ARBA00022989"/>
    </source>
</evidence>
<dbReference type="PANTHER" id="PTHR33048">
    <property type="entry name" value="PTH11-LIKE INTEGRAL MEMBRANE PROTEIN (AFU_ORTHOLOGUE AFUA_5G11245)"/>
    <property type="match status" value="1"/>
</dbReference>
<accession>A0AAJ0MA30</accession>
<feature type="transmembrane region" description="Helical" evidence="6">
    <location>
        <begin position="239"/>
        <end position="261"/>
    </location>
</feature>
<dbReference type="GO" id="GO:0016020">
    <property type="term" value="C:membrane"/>
    <property type="evidence" value="ECO:0007669"/>
    <property type="project" value="UniProtKB-SubCell"/>
</dbReference>
<comment type="caution">
    <text evidence="8">The sequence shown here is derived from an EMBL/GenBank/DDBJ whole genome shotgun (WGS) entry which is preliminary data.</text>
</comment>
<evidence type="ECO:0000256" key="6">
    <source>
        <dbReference type="SAM" id="Phobius"/>
    </source>
</evidence>
<reference evidence="8" key="2">
    <citation type="submission" date="2023-06" db="EMBL/GenBank/DDBJ databases">
        <authorList>
            <consortium name="Lawrence Berkeley National Laboratory"/>
            <person name="Haridas S."/>
            <person name="Hensen N."/>
            <person name="Bonometti L."/>
            <person name="Westerberg I."/>
            <person name="Brannstrom I.O."/>
            <person name="Guillou S."/>
            <person name="Cros-Aarteil S."/>
            <person name="Calhoun S."/>
            <person name="Kuo A."/>
            <person name="Mondo S."/>
            <person name="Pangilinan J."/>
            <person name="Riley R."/>
            <person name="Labutti K."/>
            <person name="Andreopoulos B."/>
            <person name="Lipzen A."/>
            <person name="Chen C."/>
            <person name="Yanf M."/>
            <person name="Daum C."/>
            <person name="Ng V."/>
            <person name="Clum A."/>
            <person name="Steindorff A."/>
            <person name="Ohm R."/>
            <person name="Martin F."/>
            <person name="Silar P."/>
            <person name="Natvig D."/>
            <person name="Lalanne C."/>
            <person name="Gautier V."/>
            <person name="Ament-Velasquez S.L."/>
            <person name="Kruys A."/>
            <person name="Hutchinson M.I."/>
            <person name="Powell A.J."/>
            <person name="Barry K."/>
            <person name="Miller A.N."/>
            <person name="Grigoriev I.V."/>
            <person name="Debuchy R."/>
            <person name="Gladieux P."/>
            <person name="Thoren M.H."/>
            <person name="Johannesson H."/>
        </authorList>
    </citation>
    <scope>NUCLEOTIDE SEQUENCE</scope>
    <source>
        <strain evidence="8">CBS 955.72</strain>
    </source>
</reference>
<keyword evidence="3 6" id="KW-1133">Transmembrane helix</keyword>
<feature type="transmembrane region" description="Helical" evidence="6">
    <location>
        <begin position="116"/>
        <end position="139"/>
    </location>
</feature>
<evidence type="ECO:0000256" key="4">
    <source>
        <dbReference type="ARBA" id="ARBA00023136"/>
    </source>
</evidence>
<feature type="transmembrane region" description="Helical" evidence="6">
    <location>
        <begin position="281"/>
        <end position="303"/>
    </location>
</feature>
<evidence type="ECO:0000256" key="5">
    <source>
        <dbReference type="ARBA" id="ARBA00038359"/>
    </source>
</evidence>
<feature type="transmembrane region" description="Helical" evidence="6">
    <location>
        <begin position="73"/>
        <end position="96"/>
    </location>
</feature>
<evidence type="ECO:0000256" key="1">
    <source>
        <dbReference type="ARBA" id="ARBA00004141"/>
    </source>
</evidence>
<dbReference type="InterPro" id="IPR049326">
    <property type="entry name" value="Rhodopsin_dom_fungi"/>
</dbReference>
<protein>
    <recommendedName>
        <fullName evidence="7">Rhodopsin domain-containing protein</fullName>
    </recommendedName>
</protein>
<dbReference type="EMBL" id="JAUIQD010000007">
    <property type="protein sequence ID" value="KAK3344508.1"/>
    <property type="molecule type" value="Genomic_DNA"/>
</dbReference>
<dbReference type="AlphaFoldDB" id="A0AAJ0MA30"/>
<dbReference type="InterPro" id="IPR052337">
    <property type="entry name" value="SAT4-like"/>
</dbReference>